<organism evidence="2 3">
    <name type="scientific">Rotaria socialis</name>
    <dbReference type="NCBI Taxonomy" id="392032"/>
    <lineage>
        <taxon>Eukaryota</taxon>
        <taxon>Metazoa</taxon>
        <taxon>Spiralia</taxon>
        <taxon>Gnathifera</taxon>
        <taxon>Rotifera</taxon>
        <taxon>Eurotatoria</taxon>
        <taxon>Bdelloidea</taxon>
        <taxon>Philodinida</taxon>
        <taxon>Philodinidae</taxon>
        <taxon>Rotaria</taxon>
    </lineage>
</organism>
<sequence>MFSLFRLRDLSLTKQAENETLKKQCEALEHKVKILSKENENAKVEITTMQATIADLTEQ</sequence>
<dbReference type="Proteomes" id="UP000663873">
    <property type="component" value="Unassembled WGS sequence"/>
</dbReference>
<reference evidence="2" key="1">
    <citation type="submission" date="2021-02" db="EMBL/GenBank/DDBJ databases">
        <authorList>
            <person name="Nowell W R."/>
        </authorList>
    </citation>
    <scope>NUCLEOTIDE SEQUENCE</scope>
</reference>
<keyword evidence="1" id="KW-0175">Coiled coil</keyword>
<dbReference type="EMBL" id="CAJOBP010105557">
    <property type="protein sequence ID" value="CAF4988165.1"/>
    <property type="molecule type" value="Genomic_DNA"/>
</dbReference>
<proteinExistence type="predicted"/>
<comment type="caution">
    <text evidence="2">The sequence shown here is derived from an EMBL/GenBank/DDBJ whole genome shotgun (WGS) entry which is preliminary data.</text>
</comment>
<evidence type="ECO:0000313" key="2">
    <source>
        <dbReference type="EMBL" id="CAF4988165.1"/>
    </source>
</evidence>
<feature type="coiled-coil region" evidence="1">
    <location>
        <begin position="11"/>
        <end position="59"/>
    </location>
</feature>
<accession>A0A821ZQA0</accession>
<gene>
    <name evidence="2" type="ORF">UJA718_LOCUS49678</name>
</gene>
<keyword evidence="3" id="KW-1185">Reference proteome</keyword>
<evidence type="ECO:0000313" key="3">
    <source>
        <dbReference type="Proteomes" id="UP000663873"/>
    </source>
</evidence>
<dbReference type="AlphaFoldDB" id="A0A821ZQA0"/>
<evidence type="ECO:0000256" key="1">
    <source>
        <dbReference type="SAM" id="Coils"/>
    </source>
</evidence>
<protein>
    <submittedName>
        <fullName evidence="2">Uncharacterized protein</fullName>
    </submittedName>
</protein>
<name>A0A821ZQA0_9BILA</name>
<feature type="non-terminal residue" evidence="2">
    <location>
        <position position="59"/>
    </location>
</feature>